<name>A0A3B3R6K8_9TELE</name>
<protein>
    <submittedName>
        <fullName evidence="11">Tumor protein p53 inducible nuclear protein 1</fullName>
    </submittedName>
</protein>
<proteinExistence type="predicted"/>
<keyword evidence="12" id="KW-1185">Reference proteome</keyword>
<dbReference type="OrthoDB" id="10041339at2759"/>
<evidence type="ECO:0000313" key="11">
    <source>
        <dbReference type="Ensembl" id="ENSPKIP00000014407.1"/>
    </source>
</evidence>
<keyword evidence="3" id="KW-0963">Cytoplasm</keyword>
<dbReference type="GO" id="GO:0000045">
    <property type="term" value="P:autophagosome assembly"/>
    <property type="evidence" value="ECO:0007669"/>
    <property type="project" value="TreeGrafter"/>
</dbReference>
<reference evidence="11" key="1">
    <citation type="submission" date="2025-08" db="UniProtKB">
        <authorList>
            <consortium name="Ensembl"/>
        </authorList>
    </citation>
    <scope>IDENTIFICATION</scope>
</reference>
<dbReference type="GO" id="GO:0031410">
    <property type="term" value="C:cytoplasmic vesicle"/>
    <property type="evidence" value="ECO:0007669"/>
    <property type="project" value="UniProtKB-KW"/>
</dbReference>
<evidence type="ECO:0000256" key="5">
    <source>
        <dbReference type="ARBA" id="ARBA00023015"/>
    </source>
</evidence>
<reference evidence="11" key="2">
    <citation type="submission" date="2025-09" db="UniProtKB">
        <authorList>
            <consortium name="Ensembl"/>
        </authorList>
    </citation>
    <scope>IDENTIFICATION</scope>
</reference>
<evidence type="ECO:0000256" key="7">
    <source>
        <dbReference type="ARBA" id="ARBA00023163"/>
    </source>
</evidence>
<dbReference type="STRING" id="1676925.ENSPKIP00000014407"/>
<dbReference type="PANTHER" id="PTHR31671">
    <property type="entry name" value="DIABETES AND OBESITY REGULATED, ISOFORM G"/>
    <property type="match status" value="1"/>
</dbReference>
<evidence type="ECO:0000256" key="6">
    <source>
        <dbReference type="ARBA" id="ARBA00023159"/>
    </source>
</evidence>
<dbReference type="CTD" id="94241"/>
<dbReference type="Ensembl" id="ENSPKIT00000038847.1">
    <property type="protein sequence ID" value="ENSPKIP00000014407.1"/>
    <property type="gene ID" value="ENSPKIG00000001484.1"/>
</dbReference>
<keyword evidence="5" id="KW-0805">Transcription regulation</keyword>
<keyword evidence="8" id="KW-0539">Nucleus</keyword>
<evidence type="ECO:0000256" key="2">
    <source>
        <dbReference type="ARBA" id="ARBA00004514"/>
    </source>
</evidence>
<evidence type="ECO:0000313" key="12">
    <source>
        <dbReference type="Proteomes" id="UP000261540"/>
    </source>
</evidence>
<sequence length="238" mass="25804">MFHRFASALFGDDEQDDGSCEADLGFDEKEEENEWILVDYLAEACSSPHGEVSVGTPPQDELAVGKPPACCSSCSSLDDAEDDGFLQLGTVALEESWFVTPPPCFTASGLEPVLLETSPLEDLLIEHPSMSVYAGHLPRPALATDTSRSLDQSLLRVDVPRAPGLHAGCYAAALSAHAGLLEQAKLGRLAQRVRDGVQKHRLSRNALRRLNLSREGTVRQAKGSGLPVHQPVQRQFNY</sequence>
<organism evidence="11 12">
    <name type="scientific">Paramormyrops kingsleyae</name>
    <dbReference type="NCBI Taxonomy" id="1676925"/>
    <lineage>
        <taxon>Eukaryota</taxon>
        <taxon>Metazoa</taxon>
        <taxon>Chordata</taxon>
        <taxon>Craniata</taxon>
        <taxon>Vertebrata</taxon>
        <taxon>Euteleostomi</taxon>
        <taxon>Actinopterygii</taxon>
        <taxon>Neopterygii</taxon>
        <taxon>Teleostei</taxon>
        <taxon>Osteoglossocephala</taxon>
        <taxon>Osteoglossomorpha</taxon>
        <taxon>Osteoglossiformes</taxon>
        <taxon>Mormyridae</taxon>
        <taxon>Paramormyrops</taxon>
    </lineage>
</organism>
<dbReference type="Proteomes" id="UP000261540">
    <property type="component" value="Unplaced"/>
</dbReference>
<keyword evidence="7" id="KW-0804">Transcription</keyword>
<dbReference type="Pfam" id="PF14839">
    <property type="entry name" value="DOR"/>
    <property type="match status" value="1"/>
</dbReference>
<evidence type="ECO:0000256" key="8">
    <source>
        <dbReference type="ARBA" id="ARBA00023242"/>
    </source>
</evidence>
<dbReference type="GeneTree" id="ENSGT00530000063829"/>
<dbReference type="PANTHER" id="PTHR31671:SF0">
    <property type="entry name" value="TUMOR PROTEIN P53-INDUCIBLE NUCLEAR PROTEIN 1"/>
    <property type="match status" value="1"/>
</dbReference>
<evidence type="ECO:0000256" key="9">
    <source>
        <dbReference type="ARBA" id="ARBA00023329"/>
    </source>
</evidence>
<dbReference type="AlphaFoldDB" id="A0A3B3R6K8"/>
<dbReference type="GO" id="GO:0005829">
    <property type="term" value="C:cytosol"/>
    <property type="evidence" value="ECO:0007669"/>
    <property type="project" value="UniProtKB-SubCell"/>
</dbReference>
<dbReference type="KEGG" id="pki:111835817"/>
<dbReference type="GO" id="GO:0005776">
    <property type="term" value="C:autophagosome"/>
    <property type="evidence" value="ECO:0007669"/>
    <property type="project" value="UniProtKB-SubCell"/>
</dbReference>
<dbReference type="GO" id="GO:0045893">
    <property type="term" value="P:positive regulation of DNA-templated transcription"/>
    <property type="evidence" value="ECO:0007669"/>
    <property type="project" value="TreeGrafter"/>
</dbReference>
<keyword evidence="6" id="KW-0010">Activator</keyword>
<dbReference type="InterPro" id="IPR029431">
    <property type="entry name" value="TP53INP"/>
</dbReference>
<accession>A0A3B3R6K8</accession>
<evidence type="ECO:0000256" key="3">
    <source>
        <dbReference type="ARBA" id="ARBA00022490"/>
    </source>
</evidence>
<keyword evidence="9" id="KW-0968">Cytoplasmic vesicle</keyword>
<evidence type="ECO:0000256" key="10">
    <source>
        <dbReference type="ARBA" id="ARBA00034306"/>
    </source>
</evidence>
<keyword evidence="4" id="KW-0072">Autophagy</keyword>
<evidence type="ECO:0000256" key="4">
    <source>
        <dbReference type="ARBA" id="ARBA00023006"/>
    </source>
</evidence>
<evidence type="ECO:0000256" key="1">
    <source>
        <dbReference type="ARBA" id="ARBA00004419"/>
    </source>
</evidence>
<dbReference type="GO" id="GO:0016604">
    <property type="term" value="C:nuclear body"/>
    <property type="evidence" value="ECO:0007669"/>
    <property type="project" value="UniProtKB-SubCell"/>
</dbReference>
<comment type="subcellular location">
    <subcellularLocation>
        <location evidence="2">Cytoplasm</location>
        <location evidence="2">Cytosol</location>
    </subcellularLocation>
    <subcellularLocation>
        <location evidence="1">Cytoplasmic vesicle</location>
        <location evidence="1">Autophagosome</location>
    </subcellularLocation>
    <subcellularLocation>
        <location evidence="10">Nucleus</location>
        <location evidence="10">Nuclear body</location>
    </subcellularLocation>
</comment>